<evidence type="ECO:0000256" key="4">
    <source>
        <dbReference type="SAM" id="SignalP"/>
    </source>
</evidence>
<dbReference type="InterPro" id="IPR008979">
    <property type="entry name" value="Galactose-bd-like_sf"/>
</dbReference>
<dbReference type="Proteomes" id="UP001230035">
    <property type="component" value="Unassembled WGS sequence"/>
</dbReference>
<keyword evidence="3" id="KW-0378">Hydrolase</keyword>
<dbReference type="Pfam" id="PF01483">
    <property type="entry name" value="P_proprotein"/>
    <property type="match status" value="1"/>
</dbReference>
<feature type="chain" id="PRO_5047452743" evidence="4">
    <location>
        <begin position="19"/>
        <end position="1086"/>
    </location>
</feature>
<dbReference type="GO" id="GO:0008237">
    <property type="term" value="F:metallopeptidase activity"/>
    <property type="evidence" value="ECO:0007669"/>
    <property type="project" value="UniProtKB-KW"/>
</dbReference>
<dbReference type="PROSITE" id="PS50853">
    <property type="entry name" value="FN3"/>
    <property type="match status" value="1"/>
</dbReference>
<dbReference type="InterPro" id="IPR024079">
    <property type="entry name" value="MetalloPept_cat_dom_sf"/>
</dbReference>
<keyword evidence="2 4" id="KW-0732">Signal</keyword>
<proteinExistence type="predicted"/>
<dbReference type="SUPFAM" id="SSF49265">
    <property type="entry name" value="Fibronectin type III"/>
    <property type="match status" value="1"/>
</dbReference>
<gene>
    <name evidence="7" type="ORF">QHT84_03460</name>
</gene>
<keyword evidence="8" id="KW-1185">Reference proteome</keyword>
<dbReference type="InterPro" id="IPR002884">
    <property type="entry name" value="P_dom"/>
</dbReference>
<organism evidence="7 8">
    <name type="scientific">Flavobacterium sedimenticola</name>
    <dbReference type="NCBI Taxonomy" id="3043286"/>
    <lineage>
        <taxon>Bacteria</taxon>
        <taxon>Pseudomonadati</taxon>
        <taxon>Bacteroidota</taxon>
        <taxon>Flavobacteriia</taxon>
        <taxon>Flavobacteriales</taxon>
        <taxon>Flavobacteriaceae</taxon>
        <taxon>Flavobacterium</taxon>
    </lineage>
</organism>
<dbReference type="InterPro" id="IPR026444">
    <property type="entry name" value="Secre_tail"/>
</dbReference>
<dbReference type="NCBIfam" id="TIGR04183">
    <property type="entry name" value="Por_Secre_tail"/>
    <property type="match status" value="1"/>
</dbReference>
<name>A0ABT6XMZ8_9FLAO</name>
<dbReference type="CDD" id="cd00063">
    <property type="entry name" value="FN3"/>
    <property type="match status" value="1"/>
</dbReference>
<dbReference type="Gene3D" id="3.40.390.10">
    <property type="entry name" value="Collagenase (Catalytic Domain)"/>
    <property type="match status" value="1"/>
</dbReference>
<comment type="caution">
    <text evidence="7">The sequence shown here is derived from an EMBL/GenBank/DDBJ whole genome shotgun (WGS) entry which is preliminary data.</text>
</comment>
<evidence type="ECO:0000259" key="6">
    <source>
        <dbReference type="PROSITE" id="PS51829"/>
    </source>
</evidence>
<feature type="signal peptide" evidence="4">
    <location>
        <begin position="1"/>
        <end position="18"/>
    </location>
</feature>
<evidence type="ECO:0000256" key="3">
    <source>
        <dbReference type="ARBA" id="ARBA00022801"/>
    </source>
</evidence>
<dbReference type="Gene3D" id="2.60.40.10">
    <property type="entry name" value="Immunoglobulins"/>
    <property type="match status" value="2"/>
</dbReference>
<dbReference type="Gene3D" id="2.60.120.260">
    <property type="entry name" value="Galactose-binding domain-like"/>
    <property type="match status" value="1"/>
</dbReference>
<protein>
    <submittedName>
        <fullName evidence="7">Zinc-dependent metalloprotease family protein</fullName>
    </submittedName>
</protein>
<feature type="domain" description="P/Homo B" evidence="6">
    <location>
        <begin position="846"/>
        <end position="996"/>
    </location>
</feature>
<dbReference type="RefSeq" id="WP_283238141.1">
    <property type="nucleotide sequence ID" value="NZ_JASGBP010000001.1"/>
</dbReference>
<evidence type="ECO:0000313" key="7">
    <source>
        <dbReference type="EMBL" id="MDI9256466.1"/>
    </source>
</evidence>
<evidence type="ECO:0000313" key="8">
    <source>
        <dbReference type="Proteomes" id="UP001230035"/>
    </source>
</evidence>
<dbReference type="InterPro" id="IPR013783">
    <property type="entry name" value="Ig-like_fold"/>
</dbReference>
<keyword evidence="7" id="KW-0482">Metalloprotease</keyword>
<dbReference type="EMBL" id="JASGBP010000001">
    <property type="protein sequence ID" value="MDI9256466.1"/>
    <property type="molecule type" value="Genomic_DNA"/>
</dbReference>
<dbReference type="SUPFAM" id="SSF55486">
    <property type="entry name" value="Metalloproteases ('zincins'), catalytic domain"/>
    <property type="match status" value="1"/>
</dbReference>
<evidence type="ECO:0000256" key="2">
    <source>
        <dbReference type="ARBA" id="ARBA00022729"/>
    </source>
</evidence>
<dbReference type="PROSITE" id="PS51829">
    <property type="entry name" value="P_HOMO_B"/>
    <property type="match status" value="1"/>
</dbReference>
<dbReference type="InterPro" id="IPR036116">
    <property type="entry name" value="FN3_sf"/>
</dbReference>
<dbReference type="SUPFAM" id="SSF49785">
    <property type="entry name" value="Galactose-binding domain-like"/>
    <property type="match status" value="1"/>
</dbReference>
<evidence type="ECO:0000259" key="5">
    <source>
        <dbReference type="PROSITE" id="PS50853"/>
    </source>
</evidence>
<dbReference type="Pfam" id="PF13583">
    <property type="entry name" value="Reprolysin_4"/>
    <property type="match status" value="1"/>
</dbReference>
<sequence length="1086" mass="115876">MKKSTLLFFFLLSVTVFAQHATWEKVTAQNLVPLKQVQRTTFPTAFSLFTTNVASLKSALQSAPNRLTAKHSATIITVPNATGGTERFQMFEFSNFAPELQAQFPNIRSYIGVGIDDKKAQIRMSSDDSGIQAMIFRTDKRNEFIEPYTEGGAVYAVYESSRVRGELPFHCTTEDASIAHSLQRQTSPSPMSSSGELLLFRLALSCNGEYTAYFGGTVAGALAAMNATMTRVNGVFEKDLAIHMNIIANNSAVIYTNAATDPYTTMGNWNNQLQTTLTNVIGEANYDVGHMFGSTGGGGNAGCIGCVCVDGIKGRGITSPADGVPMGDTFDIDYVAHELGHQFGGNHTFSNNVEGSGVNVEPGSGSTIMGYAGITAQDVQPNSDDYFVYASIKQIQDNMVNKTCPTRVTLTNVAPVVDAGLDYTIPRSTPFVLTGIASDANGDELTYCWEQNDSATTQTGTASAASATKTGGPNWRSYDPVSSASRYFPPLARVVANQSTTQGTDIIVEALSSVARTLNFVLTVRDNFAGAGQTNSDAMRVTVNGTAGPFLVSVPNTAVSWTVGTNQTVTWAVAGTTANGVNAQYVDIFLSTDGGFTYPIQLASKVPNDGSETITVPNNVGTTNRIMVKGYKHIFYDISNTNFSIVAPTSDFAVAFNGVAEEQNKQICTGNTVTYTIPYTTYGGFSGTTSFTVSGQPAGATATVTPNPLTADGNATLTISNTGAETPGFYSMTVTATSGAVSKTVPFYLELFNSNFPAQNLTYPAHLQTGIPTTVTLTWPANANATMYEVQVATDDNFNNIVASGTVTTNSFNVTGLADATQYVWRVLPKNNACVGAFSTANLFKTGLPDCSVFNSTNVPITIPTTANVTVNSTLSVASTNIISDVNVTMNISHTWVNDMTITLISPAGTQVQLVAQPCVSDDLLNVDATFDDSGIPLVCEVNPAITGTIRPLQSLTAFNGQAMNGTWTLRVLDSYNQDGGSINSWSLELCSTVPVPLSVEQNTIQDFAIYPNPNNGNFTVQFNSTSAEAIQLAVFDIRGRQIFTNNYSNNGMFNETIQLNNLQSGVYLVKVKDGKNELTKKFIVQ</sequence>
<accession>A0ABT6XMZ8</accession>
<dbReference type="InterPro" id="IPR003961">
    <property type="entry name" value="FN3_dom"/>
</dbReference>
<feature type="domain" description="Fibronectin type-III" evidence="5">
    <location>
        <begin position="757"/>
        <end position="849"/>
    </location>
</feature>
<dbReference type="Pfam" id="PF18962">
    <property type="entry name" value="Por_Secre_tail"/>
    <property type="match status" value="1"/>
</dbReference>
<evidence type="ECO:0000256" key="1">
    <source>
        <dbReference type="ARBA" id="ARBA00022670"/>
    </source>
</evidence>
<reference evidence="7 8" key="1">
    <citation type="submission" date="2023-05" db="EMBL/GenBank/DDBJ databases">
        <title>Flavobacterium sedimenti sp. nov., isolated from the sediment.</title>
        <authorList>
            <person name="Wu N."/>
        </authorList>
    </citation>
    <scope>NUCLEOTIDE SEQUENCE [LARGE SCALE GENOMIC DNA]</scope>
    <source>
        <strain evidence="7 8">YZ-48</strain>
    </source>
</reference>
<keyword evidence="1" id="KW-0645">Protease</keyword>